<dbReference type="PROSITE" id="PS00108">
    <property type="entry name" value="PROTEIN_KINASE_ST"/>
    <property type="match status" value="1"/>
</dbReference>
<dbReference type="SMART" id="SM00220">
    <property type="entry name" value="S_TKc"/>
    <property type="match status" value="1"/>
</dbReference>
<evidence type="ECO:0000313" key="11">
    <source>
        <dbReference type="EMBL" id="CAL5138593.1"/>
    </source>
</evidence>
<keyword evidence="2" id="KW-0597">Phosphoprotein</keyword>
<keyword evidence="4 7" id="KW-0547">Nucleotide-binding</keyword>
<name>A0AAV2TMZ7_CALDB</name>
<sequence length="968" mass="111248">MVFLKGLLKKKRVVDEPKKKGLSGSLRHDVYPCDLWEIVGELGDGAFGKVYEAVKKGEGTEAALKKVEFGSEVELEDFMVEIEILTQLKHKNIISLLEVYVYDSKLWMFLELCKGGALDSIMNTLEKPLSESQIKFVTHEVLCGLGFLHENLIIHRDMKAGNILLTQKNEVKLADFGVSARLNDAKQKRDTFIGTPYWMAPEVIACETFKSNAYNWKADIWSLGITLIELAQTRPPYHEINPTRVLLKIAKSDPPTLSRPNFWSQEFRQMLVRCLQKDPAQRPECKELLLDPFVCDVSEADRKYIQLLLCELRADVVDTVEDVEDISLLPAEEQIPPEPVLVLPDSTEITVPMEIQVDDEFESDLSDQKEMMFDILPPEPIPQIDIPTEPRAGVSGGPDKPTSTPVRLPDKSVVDSIVHELADELIDEVVTSETQHPSIPSCLFEVMRDISQEDDVVEPAAVSTPVDRKSHPTPSVMQSPTQRNQMSASANRESSGISRQNSMYQTLTRTRRFVVNGQQITTTTKKVIRNNAVERKLNEQEANKRKAELRAFRMLGKREARRTRDLAARASLQQEQLEAKLSAEFMTLHRGYEQNLETVSRNYRAQMERLEKEFEVEAKRIRSESAKSERSLGGRRRQEIHNAFRSERKSNKGSLFPELAACLNSQRSCASTGNTRLTLFGAEEQTEFNSKLVRLADSFQSRFYNLRQAEVLERQDLRMNFEQDKWKMDQRHMRMRHQLARSRLQDFFRIKREKLAGFLDLELSELRQSIASEREKLSAVHAIERKNEMKQAKVVGKQNLAAFQKQLRTTQPSNVKERLREFEHNARKQLAEKLFELECRQRNQQELLEKSIFMRLRELELSHAERRNNLVELETERLQELDNEHDRELRAYVDSLPRNQALLRQQFAEEMANLSLGDDLGSNRLRQNPKTDIRSTPSNNPPGHQTGQINSHDNNQSALSSNYSEAQM</sequence>
<dbReference type="PANTHER" id="PTHR46538">
    <property type="entry name" value="PROTEIN KINASE DOMAIN-CONTAINING PROTEIN"/>
    <property type="match status" value="1"/>
</dbReference>
<comment type="caution">
    <text evidence="11">The sequence shown here is derived from an EMBL/GenBank/DDBJ whole genome shotgun (WGS) entry which is preliminary data.</text>
</comment>
<evidence type="ECO:0000256" key="6">
    <source>
        <dbReference type="ARBA" id="ARBA00022840"/>
    </source>
</evidence>
<evidence type="ECO:0000256" key="8">
    <source>
        <dbReference type="SAM" id="Coils"/>
    </source>
</evidence>
<dbReference type="FunFam" id="1.10.510.10:FF:001298">
    <property type="entry name" value="STE20-like kinase"/>
    <property type="match status" value="1"/>
</dbReference>
<accession>A0AAV2TMZ7</accession>
<keyword evidence="8" id="KW-0175">Coiled coil</keyword>
<dbReference type="Gene3D" id="1.10.510.10">
    <property type="entry name" value="Transferase(Phosphotransferase) domain 1"/>
    <property type="match status" value="1"/>
</dbReference>
<evidence type="ECO:0000256" key="3">
    <source>
        <dbReference type="ARBA" id="ARBA00022679"/>
    </source>
</evidence>
<dbReference type="Pfam" id="PF00069">
    <property type="entry name" value="Pkinase"/>
    <property type="match status" value="1"/>
</dbReference>
<feature type="coiled-coil region" evidence="8">
    <location>
        <begin position="856"/>
        <end position="891"/>
    </location>
</feature>
<dbReference type="InterPro" id="IPR008271">
    <property type="entry name" value="Ser/Thr_kinase_AS"/>
</dbReference>
<feature type="region of interest" description="Disordered" evidence="9">
    <location>
        <begin position="383"/>
        <end position="408"/>
    </location>
</feature>
<feature type="compositionally biased region" description="Polar residues" evidence="9">
    <location>
        <begin position="924"/>
        <end position="968"/>
    </location>
</feature>
<dbReference type="InterPro" id="IPR011009">
    <property type="entry name" value="Kinase-like_dom_sf"/>
</dbReference>
<dbReference type="SUPFAM" id="SSF56112">
    <property type="entry name" value="Protein kinase-like (PK-like)"/>
    <property type="match status" value="1"/>
</dbReference>
<keyword evidence="1" id="KW-0723">Serine/threonine-protein kinase</keyword>
<feature type="binding site" evidence="7">
    <location>
        <position position="65"/>
    </location>
    <ligand>
        <name>ATP</name>
        <dbReference type="ChEBI" id="CHEBI:30616"/>
    </ligand>
</feature>
<gene>
    <name evidence="11" type="ORF">CDAUBV1_LOCUS13416</name>
</gene>
<evidence type="ECO:0000256" key="2">
    <source>
        <dbReference type="ARBA" id="ARBA00022553"/>
    </source>
</evidence>
<evidence type="ECO:0000313" key="12">
    <source>
        <dbReference type="Proteomes" id="UP001497525"/>
    </source>
</evidence>
<feature type="region of interest" description="Disordered" evidence="9">
    <location>
        <begin position="460"/>
        <end position="500"/>
    </location>
</feature>
<dbReference type="InterPro" id="IPR022165">
    <property type="entry name" value="PKK"/>
</dbReference>
<dbReference type="GO" id="GO:0004674">
    <property type="term" value="F:protein serine/threonine kinase activity"/>
    <property type="evidence" value="ECO:0007669"/>
    <property type="project" value="UniProtKB-KW"/>
</dbReference>
<reference evidence="11" key="1">
    <citation type="submission" date="2024-06" db="EMBL/GenBank/DDBJ databases">
        <authorList>
            <person name="Liu X."/>
            <person name="Lenzi L."/>
            <person name="Haldenby T S."/>
            <person name="Uol C."/>
        </authorList>
    </citation>
    <scope>NUCLEOTIDE SEQUENCE</scope>
</reference>
<feature type="domain" description="Protein kinase" evidence="10">
    <location>
        <begin position="36"/>
        <end position="294"/>
    </location>
</feature>
<dbReference type="EMBL" id="CAXLJL010000501">
    <property type="protein sequence ID" value="CAL5138593.1"/>
    <property type="molecule type" value="Genomic_DNA"/>
</dbReference>
<organism evidence="11 12">
    <name type="scientific">Calicophoron daubneyi</name>
    <name type="common">Rumen fluke</name>
    <name type="synonym">Paramphistomum daubneyi</name>
    <dbReference type="NCBI Taxonomy" id="300641"/>
    <lineage>
        <taxon>Eukaryota</taxon>
        <taxon>Metazoa</taxon>
        <taxon>Spiralia</taxon>
        <taxon>Lophotrochozoa</taxon>
        <taxon>Platyhelminthes</taxon>
        <taxon>Trematoda</taxon>
        <taxon>Digenea</taxon>
        <taxon>Plagiorchiida</taxon>
        <taxon>Pronocephalata</taxon>
        <taxon>Paramphistomoidea</taxon>
        <taxon>Paramphistomidae</taxon>
        <taxon>Calicophoron</taxon>
    </lineage>
</organism>
<proteinExistence type="predicted"/>
<dbReference type="PROSITE" id="PS50011">
    <property type="entry name" value="PROTEIN_KINASE_DOM"/>
    <property type="match status" value="1"/>
</dbReference>
<dbReference type="InterPro" id="IPR000719">
    <property type="entry name" value="Prot_kinase_dom"/>
</dbReference>
<dbReference type="Proteomes" id="UP001497525">
    <property type="component" value="Unassembled WGS sequence"/>
</dbReference>
<feature type="region of interest" description="Disordered" evidence="9">
    <location>
        <begin position="917"/>
        <end position="968"/>
    </location>
</feature>
<protein>
    <recommendedName>
        <fullName evidence="10">Protein kinase domain-containing protein</fullName>
    </recommendedName>
</protein>
<dbReference type="PROSITE" id="PS00107">
    <property type="entry name" value="PROTEIN_KINASE_ATP"/>
    <property type="match status" value="1"/>
</dbReference>
<evidence type="ECO:0000259" key="10">
    <source>
        <dbReference type="PROSITE" id="PS50011"/>
    </source>
</evidence>
<evidence type="ECO:0000256" key="5">
    <source>
        <dbReference type="ARBA" id="ARBA00022777"/>
    </source>
</evidence>
<dbReference type="GO" id="GO:0005524">
    <property type="term" value="F:ATP binding"/>
    <property type="evidence" value="ECO:0007669"/>
    <property type="project" value="UniProtKB-UniRule"/>
</dbReference>
<dbReference type="PANTHER" id="PTHR46538:SF3">
    <property type="entry name" value="PROTEIN KINASE DOMAIN-CONTAINING PROTEIN"/>
    <property type="match status" value="1"/>
</dbReference>
<dbReference type="InterPro" id="IPR017441">
    <property type="entry name" value="Protein_kinase_ATP_BS"/>
</dbReference>
<keyword evidence="3" id="KW-0808">Transferase</keyword>
<keyword evidence="5" id="KW-0418">Kinase</keyword>
<evidence type="ECO:0000256" key="7">
    <source>
        <dbReference type="PROSITE-ProRule" id="PRU10141"/>
    </source>
</evidence>
<evidence type="ECO:0000256" key="9">
    <source>
        <dbReference type="SAM" id="MobiDB-lite"/>
    </source>
</evidence>
<dbReference type="AlphaFoldDB" id="A0AAV2TMZ7"/>
<feature type="region of interest" description="Disordered" evidence="9">
    <location>
        <begin position="625"/>
        <end position="648"/>
    </location>
</feature>
<feature type="compositionally biased region" description="Polar residues" evidence="9">
    <location>
        <begin position="472"/>
        <end position="500"/>
    </location>
</feature>
<dbReference type="Gene3D" id="3.30.200.20">
    <property type="entry name" value="Phosphorylase Kinase, domain 1"/>
    <property type="match status" value="1"/>
</dbReference>
<evidence type="ECO:0000256" key="4">
    <source>
        <dbReference type="ARBA" id="ARBA00022741"/>
    </source>
</evidence>
<dbReference type="Pfam" id="PF12474">
    <property type="entry name" value="PKK"/>
    <property type="match status" value="1"/>
</dbReference>
<keyword evidence="6 7" id="KW-0067">ATP-binding</keyword>
<evidence type="ECO:0000256" key="1">
    <source>
        <dbReference type="ARBA" id="ARBA00022527"/>
    </source>
</evidence>
<dbReference type="InterPro" id="IPR051585">
    <property type="entry name" value="STE20_Ser/Thr_Kinases"/>
</dbReference>